<evidence type="ECO:0000313" key="1">
    <source>
        <dbReference type="EMBL" id="KAJ2772174.1"/>
    </source>
</evidence>
<gene>
    <name evidence="1" type="primary">NAM2_1</name>
    <name evidence="1" type="ORF">IWQ57_001878</name>
</gene>
<dbReference type="Proteomes" id="UP001140234">
    <property type="component" value="Unassembled WGS sequence"/>
</dbReference>
<sequence length="229" mass="24174">MLASHDRRRLAHSTMHSLGQRSSPGARLIATGCSNSRQPEFAQWIDASTGKLDSAALEAKWRARWAEATAPGVRTPGGSRLTAEAVDRLLYTLARLQPSADAGRQITAAAAGAGRAKTAVIHCPSCGPVAVPEADLPVALPRGAALSGRGGSPLLRVPGWLNCKCLACGGAATRGTDTLDRFVDASWYFLRYTDAHNARHPFGPVRVSAAMPVDLYVGGVEHAIAHLFF</sequence>
<reference evidence="1" key="1">
    <citation type="submission" date="2022-07" db="EMBL/GenBank/DDBJ databases">
        <title>Phylogenomic reconstructions and comparative analyses of Kickxellomycotina fungi.</title>
        <authorList>
            <person name="Reynolds N.K."/>
            <person name="Stajich J.E."/>
            <person name="Barry K."/>
            <person name="Grigoriev I.V."/>
            <person name="Crous P."/>
            <person name="Smith M.E."/>
        </authorList>
    </citation>
    <scope>NUCLEOTIDE SEQUENCE</scope>
    <source>
        <strain evidence="1">CBS 109366</strain>
    </source>
</reference>
<keyword evidence="1" id="KW-0436">Ligase</keyword>
<dbReference type="EC" id="6.1.1.4" evidence="1"/>
<evidence type="ECO:0000313" key="2">
    <source>
        <dbReference type="Proteomes" id="UP001140234"/>
    </source>
</evidence>
<organism evidence="1 2">
    <name type="scientific">Coemansia nantahalensis</name>
    <dbReference type="NCBI Taxonomy" id="2789366"/>
    <lineage>
        <taxon>Eukaryota</taxon>
        <taxon>Fungi</taxon>
        <taxon>Fungi incertae sedis</taxon>
        <taxon>Zoopagomycota</taxon>
        <taxon>Kickxellomycotina</taxon>
        <taxon>Kickxellomycetes</taxon>
        <taxon>Kickxellales</taxon>
        <taxon>Kickxellaceae</taxon>
        <taxon>Coemansia</taxon>
    </lineage>
</organism>
<comment type="caution">
    <text evidence="1">The sequence shown here is derived from an EMBL/GenBank/DDBJ whole genome shotgun (WGS) entry which is preliminary data.</text>
</comment>
<accession>A0ACC1K2Y6</accession>
<protein>
    <submittedName>
        <fullName evidence="1">Leucyl-tRNA synthetase, mitochondrial</fullName>
        <ecNumber evidence="1">6.1.1.4</ecNumber>
    </submittedName>
</protein>
<dbReference type="EMBL" id="JANBUJ010000413">
    <property type="protein sequence ID" value="KAJ2772174.1"/>
    <property type="molecule type" value="Genomic_DNA"/>
</dbReference>
<keyword evidence="2" id="KW-1185">Reference proteome</keyword>
<name>A0ACC1K2Y6_9FUNG</name>
<proteinExistence type="predicted"/>
<feature type="non-terminal residue" evidence="1">
    <location>
        <position position="229"/>
    </location>
</feature>